<dbReference type="AlphaFoldDB" id="A0A5M6CMV8"/>
<dbReference type="EMBL" id="VWSG01000003">
    <property type="protein sequence ID" value="KAA5535730.1"/>
    <property type="molecule type" value="Genomic_DNA"/>
</dbReference>
<reference evidence="3 4" key="1">
    <citation type="submission" date="2019-09" db="EMBL/GenBank/DDBJ databases">
        <title>Genome sequence and assembly of Flavobacterium sp.</title>
        <authorList>
            <person name="Chhetri G."/>
        </authorList>
    </citation>
    <scope>NUCLEOTIDE SEQUENCE [LARGE SCALE GENOMIC DNA]</scope>
    <source>
        <strain evidence="3 4">SNL9</strain>
    </source>
</reference>
<name>A0A5M6CMV8_9FLAO</name>
<organism evidence="3 4">
    <name type="scientific">Paenimyroides baculatum</name>
    <dbReference type="NCBI Taxonomy" id="2608000"/>
    <lineage>
        <taxon>Bacteria</taxon>
        <taxon>Pseudomonadati</taxon>
        <taxon>Bacteroidota</taxon>
        <taxon>Flavobacteriia</taxon>
        <taxon>Flavobacteriales</taxon>
        <taxon>Flavobacteriaceae</taxon>
        <taxon>Paenimyroides</taxon>
    </lineage>
</organism>
<keyword evidence="4" id="KW-1185">Reference proteome</keyword>
<feature type="domain" description="Lipocalin-like" evidence="2">
    <location>
        <begin position="26"/>
        <end position="89"/>
    </location>
</feature>
<gene>
    <name evidence="3" type="ORF">F0460_04645</name>
</gene>
<feature type="signal peptide" evidence="1">
    <location>
        <begin position="1"/>
        <end position="20"/>
    </location>
</feature>
<evidence type="ECO:0000313" key="4">
    <source>
        <dbReference type="Proteomes" id="UP000325141"/>
    </source>
</evidence>
<accession>A0A5M6CMV8</accession>
<keyword evidence="1" id="KW-0732">Signal</keyword>
<dbReference type="Proteomes" id="UP000325141">
    <property type="component" value="Unassembled WGS sequence"/>
</dbReference>
<evidence type="ECO:0000256" key="1">
    <source>
        <dbReference type="SAM" id="SignalP"/>
    </source>
</evidence>
<protein>
    <submittedName>
        <fullName evidence="3">DUF5004 domain-containing protein</fullName>
    </submittedName>
</protein>
<sequence length="123" mass="14474">MKTIVLLFMTLFLTAGTVTAQTSKELVGKWQLVKWTHNNKEKDIKDYFKTDQVYQIFMEDGKFDSKIGDELHHGKWSLSKDNKELVIKNALIPVKFQIDYFTAEKRIMTYPQLGSFEYKKITE</sequence>
<evidence type="ECO:0000259" key="2">
    <source>
        <dbReference type="Pfam" id="PF13648"/>
    </source>
</evidence>
<evidence type="ECO:0000313" key="3">
    <source>
        <dbReference type="EMBL" id="KAA5535730.1"/>
    </source>
</evidence>
<dbReference type="InterPro" id="IPR024311">
    <property type="entry name" value="Lipocalin-like"/>
</dbReference>
<comment type="caution">
    <text evidence="3">The sequence shown here is derived from an EMBL/GenBank/DDBJ whole genome shotgun (WGS) entry which is preliminary data.</text>
</comment>
<proteinExistence type="predicted"/>
<dbReference type="Pfam" id="PF13648">
    <property type="entry name" value="Lipocalin_4"/>
    <property type="match status" value="1"/>
</dbReference>
<dbReference type="RefSeq" id="WP_150010760.1">
    <property type="nucleotide sequence ID" value="NZ_VWSG01000003.1"/>
</dbReference>
<feature type="chain" id="PRO_5024355646" evidence="1">
    <location>
        <begin position="21"/>
        <end position="123"/>
    </location>
</feature>